<dbReference type="Proteomes" id="UP001235840">
    <property type="component" value="Unassembled WGS sequence"/>
</dbReference>
<proteinExistence type="predicted"/>
<evidence type="ECO:0008006" key="3">
    <source>
        <dbReference type="Google" id="ProtNLM"/>
    </source>
</evidence>
<dbReference type="InterPro" id="IPR013784">
    <property type="entry name" value="Carb-bd-like_fold"/>
</dbReference>
<comment type="caution">
    <text evidence="1">The sequence shown here is derived from an EMBL/GenBank/DDBJ whole genome shotgun (WGS) entry which is preliminary data.</text>
</comment>
<dbReference type="EMBL" id="JAUSTY010000009">
    <property type="protein sequence ID" value="MDQ0166556.1"/>
    <property type="molecule type" value="Genomic_DNA"/>
</dbReference>
<dbReference type="SUPFAM" id="SSF49452">
    <property type="entry name" value="Starch-binding domain-like"/>
    <property type="match status" value="1"/>
</dbReference>
<name>A0ABT9W003_9BACI</name>
<gene>
    <name evidence="1" type="ORF">J2S11_002460</name>
</gene>
<protein>
    <recommendedName>
        <fullName evidence="3">Carboxypeptidase regulatory-like domain-containing protein</fullName>
    </recommendedName>
</protein>
<accession>A0ABT9W003</accession>
<dbReference type="Gene3D" id="2.60.40.1120">
    <property type="entry name" value="Carboxypeptidase-like, regulatory domain"/>
    <property type="match status" value="1"/>
</dbReference>
<evidence type="ECO:0000313" key="2">
    <source>
        <dbReference type="Proteomes" id="UP001235840"/>
    </source>
</evidence>
<organism evidence="1 2">
    <name type="scientific">Caldalkalibacillus horti</name>
    <dbReference type="NCBI Taxonomy" id="77523"/>
    <lineage>
        <taxon>Bacteria</taxon>
        <taxon>Bacillati</taxon>
        <taxon>Bacillota</taxon>
        <taxon>Bacilli</taxon>
        <taxon>Bacillales</taxon>
        <taxon>Bacillaceae</taxon>
        <taxon>Caldalkalibacillus</taxon>
    </lineage>
</organism>
<sequence length="273" mass="30438">MTELRKVVWQTRCSIVVQLIDAYTGGTPVGNDAVIYLEGSRQRPIQKDQGTYVFTDLPTGTYNITIQSEYYMPARKEVIVEQHSENKNAYSVTHIVLFPTPAYPVHQGATILRAMLRDSNGAPLSGVLVRAMMRSREASIARLSRDATKASDQLFISQVQGVIAVGDQYTLQSSIQESEVTQGECQIAQIMEAQKKIKLVNPLTKAMEKGTYLLPIVQAYSDSRGELLVIFRSTRLREFEATLRISYLDQSIGKEVRILTGDVHQLGAITLPK</sequence>
<reference evidence="1 2" key="1">
    <citation type="submission" date="2023-07" db="EMBL/GenBank/DDBJ databases">
        <title>Genomic Encyclopedia of Type Strains, Phase IV (KMG-IV): sequencing the most valuable type-strain genomes for metagenomic binning, comparative biology and taxonomic classification.</title>
        <authorList>
            <person name="Goeker M."/>
        </authorList>
    </citation>
    <scope>NUCLEOTIDE SEQUENCE [LARGE SCALE GENOMIC DNA]</scope>
    <source>
        <strain evidence="1 2">DSM 12751</strain>
    </source>
</reference>
<dbReference type="RefSeq" id="WP_307394853.1">
    <property type="nucleotide sequence ID" value="NZ_JAUSTY010000009.1"/>
</dbReference>
<keyword evidence="2" id="KW-1185">Reference proteome</keyword>
<evidence type="ECO:0000313" key="1">
    <source>
        <dbReference type="EMBL" id="MDQ0166556.1"/>
    </source>
</evidence>